<evidence type="ECO:0000313" key="8">
    <source>
        <dbReference type="RefSeq" id="XP_049309188.1"/>
    </source>
</evidence>
<dbReference type="Gene3D" id="2.30.42.10">
    <property type="match status" value="1"/>
</dbReference>
<dbReference type="RefSeq" id="XP_049309191.1">
    <property type="nucleotide sequence ID" value="XM_049453234.1"/>
</dbReference>
<dbReference type="PANTHER" id="PTHR24214">
    <property type="entry name" value="PDZ AND LIM DOMAIN PROTEIN ZASP"/>
    <property type="match status" value="1"/>
</dbReference>
<evidence type="ECO:0000313" key="12">
    <source>
        <dbReference type="RefSeq" id="XP_049309192.1"/>
    </source>
</evidence>
<feature type="compositionally biased region" description="Acidic residues" evidence="4">
    <location>
        <begin position="264"/>
        <end position="294"/>
    </location>
</feature>
<evidence type="ECO:0000256" key="2">
    <source>
        <dbReference type="ARBA" id="ARBA00022490"/>
    </source>
</evidence>
<feature type="region of interest" description="Disordered" evidence="4">
    <location>
        <begin position="352"/>
        <end position="455"/>
    </location>
</feature>
<evidence type="ECO:0000313" key="7">
    <source>
        <dbReference type="RefSeq" id="XP_049309187.1"/>
    </source>
</evidence>
<keyword evidence="3" id="KW-0862">Zinc</keyword>
<feature type="compositionally biased region" description="Basic and acidic residues" evidence="4">
    <location>
        <begin position="298"/>
        <end position="316"/>
    </location>
</feature>
<feature type="domain" description="PDZ" evidence="5">
    <location>
        <begin position="54"/>
        <end position="124"/>
    </location>
</feature>
<protein>
    <submittedName>
        <fullName evidence="7 8">Glutamic acid-rich protein isoform X1</fullName>
    </submittedName>
</protein>
<dbReference type="InterPro" id="IPR050604">
    <property type="entry name" value="PDZ-LIM_domain"/>
</dbReference>
<feature type="region of interest" description="Disordered" evidence="4">
    <location>
        <begin position="243"/>
        <end position="339"/>
    </location>
</feature>
<sequence length="587" mass="65477">MPEATSTFPFVYTPEPPKKAPIIKLSCGIGDTDGFPAFDVDSDAYAAKDDPKWGFLITGGAEFHMPLTVFQVTPDGLADKGGIRLGDIILEINEEDATELTLTQAHEKIAACGKKIHFLVKNMEEDPDFELGEEKSIVLRVPKPAPPPKVKSAASIEARLREMQRKLSEIAEIPKILSSTLATVSQTFEKLNPSDLQQHRKHSYDEDALDYELSGANAEQRLKLKAKGKANAKTAEPFGGAKMYLAKDSTPESDYASEGNYESNEADTDDDYDIADGGDGDGGGDADDDDDENACEGRNIKERNGASKAAYFEHVESGTSNYNSRARDPVKNKAGSEAEAAIPYAFLTRMRPAKSSLPQRKQYKQQHHHDNVNDSANVVVSDKDYDDITTTDDEAQDYADDDDNEDSDEDVVTARLVSDDSGSEVETEVADVAGNGDDDDDDAIDDDEATDDDEDFLTATYTWNLNKIPKLQLNDEKQSGDESNSYKDQIDMDDTDEEKPKKKARWCHADDDLQKEKHLQWVDEEDEKEKKFADKLERSWPWADREKIIYKQSTCHLVRRRPLGLVEQRIKLLAKQNLSDSLERQLQ</sequence>
<dbReference type="RefSeq" id="XP_049309192.1">
    <property type="nucleotide sequence ID" value="XM_049453235.1"/>
</dbReference>
<dbReference type="GeneID" id="105223364"/>
<keyword evidence="3" id="KW-0479">Metal-binding</keyword>
<feature type="region of interest" description="Disordered" evidence="4">
    <location>
        <begin position="474"/>
        <end position="505"/>
    </location>
</feature>
<dbReference type="InterPro" id="IPR001478">
    <property type="entry name" value="PDZ"/>
</dbReference>
<dbReference type="RefSeq" id="XP_049309187.1">
    <property type="nucleotide sequence ID" value="XM_049453230.1"/>
</dbReference>
<dbReference type="PROSITE" id="PS50106">
    <property type="entry name" value="PDZ"/>
    <property type="match status" value="1"/>
</dbReference>
<evidence type="ECO:0000256" key="1">
    <source>
        <dbReference type="ARBA" id="ARBA00004496"/>
    </source>
</evidence>
<organism evidence="6 9">
    <name type="scientific">Bactrocera dorsalis</name>
    <name type="common">Oriental fruit fly</name>
    <name type="synonym">Dacus dorsalis</name>
    <dbReference type="NCBI Taxonomy" id="27457"/>
    <lineage>
        <taxon>Eukaryota</taxon>
        <taxon>Metazoa</taxon>
        <taxon>Ecdysozoa</taxon>
        <taxon>Arthropoda</taxon>
        <taxon>Hexapoda</taxon>
        <taxon>Insecta</taxon>
        <taxon>Pterygota</taxon>
        <taxon>Neoptera</taxon>
        <taxon>Endopterygota</taxon>
        <taxon>Diptera</taxon>
        <taxon>Brachycera</taxon>
        <taxon>Muscomorpha</taxon>
        <taxon>Tephritoidea</taxon>
        <taxon>Tephritidae</taxon>
        <taxon>Bactrocera</taxon>
        <taxon>Bactrocera</taxon>
    </lineage>
</organism>
<dbReference type="InterPro" id="IPR036034">
    <property type="entry name" value="PDZ_sf"/>
</dbReference>
<keyword evidence="3" id="KW-0440">LIM domain</keyword>
<proteinExistence type="predicted"/>
<evidence type="ECO:0000256" key="4">
    <source>
        <dbReference type="SAM" id="MobiDB-lite"/>
    </source>
</evidence>
<evidence type="ECO:0000259" key="5">
    <source>
        <dbReference type="PROSITE" id="PS50106"/>
    </source>
</evidence>
<name>A0ABM3JIY7_BACDO</name>
<evidence type="ECO:0000313" key="11">
    <source>
        <dbReference type="RefSeq" id="XP_049309191.1"/>
    </source>
</evidence>
<accession>A0ABM3JIY7</accession>
<keyword evidence="6" id="KW-1185">Reference proteome</keyword>
<dbReference type="SUPFAM" id="SSF50156">
    <property type="entry name" value="PDZ domain-like"/>
    <property type="match status" value="1"/>
</dbReference>
<evidence type="ECO:0000313" key="6">
    <source>
        <dbReference type="Proteomes" id="UP001652620"/>
    </source>
</evidence>
<evidence type="ECO:0000313" key="9">
    <source>
        <dbReference type="RefSeq" id="XP_049309189.1"/>
    </source>
</evidence>
<dbReference type="RefSeq" id="XP_049309190.1">
    <property type="nucleotide sequence ID" value="XM_049453233.1"/>
</dbReference>
<feature type="compositionally biased region" description="Acidic residues" evidence="4">
    <location>
        <begin position="384"/>
        <end position="411"/>
    </location>
</feature>
<evidence type="ECO:0000313" key="10">
    <source>
        <dbReference type="RefSeq" id="XP_049309190.1"/>
    </source>
</evidence>
<dbReference type="Pfam" id="PF00595">
    <property type="entry name" value="PDZ"/>
    <property type="match status" value="1"/>
</dbReference>
<dbReference type="PANTHER" id="PTHR24214:SF38">
    <property type="entry name" value="PDZ AND LIM DOMAIN PROTEIN ZASP-RELATED"/>
    <property type="match status" value="1"/>
</dbReference>
<dbReference type="SMART" id="SM00228">
    <property type="entry name" value="PDZ"/>
    <property type="match status" value="1"/>
</dbReference>
<keyword evidence="2" id="KW-0963">Cytoplasm</keyword>
<dbReference type="RefSeq" id="XP_049309189.1">
    <property type="nucleotide sequence ID" value="XM_049453232.1"/>
</dbReference>
<dbReference type="RefSeq" id="XP_049309188.1">
    <property type="nucleotide sequence ID" value="XM_049453231.1"/>
</dbReference>
<feature type="compositionally biased region" description="Basic and acidic residues" evidence="4">
    <location>
        <begin position="325"/>
        <end position="336"/>
    </location>
</feature>
<evidence type="ECO:0000256" key="3">
    <source>
        <dbReference type="ARBA" id="ARBA00023038"/>
    </source>
</evidence>
<dbReference type="Proteomes" id="UP001652620">
    <property type="component" value="Chromosome 3"/>
</dbReference>
<feature type="compositionally biased region" description="Basic and acidic residues" evidence="4">
    <location>
        <begin position="474"/>
        <end position="490"/>
    </location>
</feature>
<feature type="compositionally biased region" description="Acidic residues" evidence="4">
    <location>
        <begin position="436"/>
        <end position="455"/>
    </location>
</feature>
<gene>
    <name evidence="7 8 9 10 11 12" type="primary">LOC105223364</name>
</gene>
<comment type="subcellular location">
    <subcellularLocation>
        <location evidence="1">Cytoplasm</location>
    </subcellularLocation>
</comment>
<reference evidence="7 8" key="1">
    <citation type="submission" date="2025-05" db="UniProtKB">
        <authorList>
            <consortium name="RefSeq"/>
        </authorList>
    </citation>
    <scope>IDENTIFICATION</scope>
    <source>
        <tissue evidence="7 8">Adult</tissue>
    </source>
</reference>